<reference evidence="2" key="1">
    <citation type="submission" date="2022-01" db="EMBL/GenBank/DDBJ databases">
        <title>Colwellia maritima, isolated from seawater.</title>
        <authorList>
            <person name="Kristyanto S."/>
            <person name="Jung J."/>
            <person name="Jeon C.O."/>
        </authorList>
    </citation>
    <scope>NUCLEOTIDE SEQUENCE</scope>
    <source>
        <strain evidence="2">MSW7</strain>
    </source>
</reference>
<evidence type="ECO:0000313" key="3">
    <source>
        <dbReference type="Proteomes" id="UP001139646"/>
    </source>
</evidence>
<gene>
    <name evidence="2" type="ORF">L3081_16560</name>
</gene>
<dbReference type="Gene3D" id="3.30.420.40">
    <property type="match status" value="2"/>
</dbReference>
<dbReference type="Pfam" id="PF01869">
    <property type="entry name" value="BcrAD_BadFG"/>
    <property type="match status" value="1"/>
</dbReference>
<evidence type="ECO:0000259" key="1">
    <source>
        <dbReference type="Pfam" id="PF01869"/>
    </source>
</evidence>
<dbReference type="NCBIfam" id="NF046058">
    <property type="entry name" value="NagK_SO3507"/>
    <property type="match status" value="1"/>
</dbReference>
<dbReference type="SUPFAM" id="SSF53067">
    <property type="entry name" value="Actin-like ATPase domain"/>
    <property type="match status" value="2"/>
</dbReference>
<name>A0ABS9X6R5_9GAMM</name>
<dbReference type="EMBL" id="JAKKSL010000003">
    <property type="protein sequence ID" value="MCI2284702.1"/>
    <property type="molecule type" value="Genomic_DNA"/>
</dbReference>
<dbReference type="PANTHER" id="PTHR43190">
    <property type="entry name" value="N-ACETYL-D-GLUCOSAMINE KINASE"/>
    <property type="match status" value="1"/>
</dbReference>
<accession>A0ABS9X6R5</accession>
<dbReference type="CDD" id="cd24082">
    <property type="entry name" value="ASKHA_NBD_GspK-like"/>
    <property type="match status" value="1"/>
</dbReference>
<comment type="caution">
    <text evidence="2">The sequence shown here is derived from an EMBL/GenBank/DDBJ whole genome shotgun (WGS) entry which is preliminary data.</text>
</comment>
<dbReference type="Proteomes" id="UP001139646">
    <property type="component" value="Unassembled WGS sequence"/>
</dbReference>
<dbReference type="InterPro" id="IPR002731">
    <property type="entry name" value="ATPase_BadF"/>
</dbReference>
<sequence length="298" mass="31894">MFTNSVKCCEYFLGIDGGGSKCKAIVMNENNDILGVGISGPGNPIHGFEQAIYSITESAKLALKDAKLEAIQLSDLNAGIGLAGINLPVLLQQMQAWQHPFKQVFLAHDIFIACLGAHHCNNGAVIILGTGSCGFSCIDDEEFVIGGHGFPQGDKGSGAWFGLQATKDVLLSLDGLVQPSLLSRLILTQLDCTDATSLAEKVACKDATFYAQLANFVFDAAEQGDQRAQCIVNEGAEYINNMTRILLTKKPKRISMLGGLSPRLKPKLDKEIQSLLSEPLSEPAVGAVLFARQALIKQ</sequence>
<protein>
    <submittedName>
        <fullName evidence="2">ATPase</fullName>
    </submittedName>
</protein>
<keyword evidence="3" id="KW-1185">Reference proteome</keyword>
<dbReference type="RefSeq" id="WP_242287176.1">
    <property type="nucleotide sequence ID" value="NZ_JAKKSL010000003.1"/>
</dbReference>
<dbReference type="InterPro" id="IPR043129">
    <property type="entry name" value="ATPase_NBD"/>
</dbReference>
<dbReference type="InterPro" id="IPR052519">
    <property type="entry name" value="Euk-type_GlcNAc_Kinase"/>
</dbReference>
<organism evidence="2 3">
    <name type="scientific">Colwellia maritima</name>
    <dbReference type="NCBI Taxonomy" id="2912588"/>
    <lineage>
        <taxon>Bacteria</taxon>
        <taxon>Pseudomonadati</taxon>
        <taxon>Pseudomonadota</taxon>
        <taxon>Gammaproteobacteria</taxon>
        <taxon>Alteromonadales</taxon>
        <taxon>Colwelliaceae</taxon>
        <taxon>Colwellia</taxon>
    </lineage>
</organism>
<proteinExistence type="predicted"/>
<evidence type="ECO:0000313" key="2">
    <source>
        <dbReference type="EMBL" id="MCI2284702.1"/>
    </source>
</evidence>
<feature type="domain" description="ATPase BadF/BadG/BcrA/BcrD type" evidence="1">
    <location>
        <begin position="13"/>
        <end position="291"/>
    </location>
</feature>
<dbReference type="PANTHER" id="PTHR43190:SF3">
    <property type="entry name" value="N-ACETYL-D-GLUCOSAMINE KINASE"/>
    <property type="match status" value="1"/>
</dbReference>